<accession>B8IQH5</accession>
<organism evidence="1 2">
    <name type="scientific">Methylobacterium nodulans (strain LMG 21967 / CNCM I-2342 / ORS 2060)</name>
    <dbReference type="NCBI Taxonomy" id="460265"/>
    <lineage>
        <taxon>Bacteria</taxon>
        <taxon>Pseudomonadati</taxon>
        <taxon>Pseudomonadota</taxon>
        <taxon>Alphaproteobacteria</taxon>
        <taxon>Hyphomicrobiales</taxon>
        <taxon>Methylobacteriaceae</taxon>
        <taxon>Methylobacterium</taxon>
    </lineage>
</organism>
<keyword evidence="2" id="KW-1185">Reference proteome</keyword>
<dbReference type="HOGENOM" id="CLU_2862684_0_0_5"/>
<name>B8IQH5_METNO</name>
<sequence length="64" mass="6938">MGVTAFLQGNNPAPSDVSAKASRMQNGLLLPPSLALLRFHALKLSHHFAVLLPLPACTLQIRRH</sequence>
<dbReference type="AlphaFoldDB" id="B8IQH5"/>
<dbReference type="EMBL" id="CP001349">
    <property type="protein sequence ID" value="ACL60487.1"/>
    <property type="molecule type" value="Genomic_DNA"/>
</dbReference>
<reference evidence="1 2" key="1">
    <citation type="submission" date="2009-01" db="EMBL/GenBank/DDBJ databases">
        <title>Complete sequence of chromosome of Methylobacterium nodulans ORS 2060.</title>
        <authorList>
            <consortium name="US DOE Joint Genome Institute"/>
            <person name="Lucas S."/>
            <person name="Copeland A."/>
            <person name="Lapidus A."/>
            <person name="Glavina del Rio T."/>
            <person name="Dalin E."/>
            <person name="Tice H."/>
            <person name="Bruce D."/>
            <person name="Goodwin L."/>
            <person name="Pitluck S."/>
            <person name="Sims D."/>
            <person name="Brettin T."/>
            <person name="Detter J.C."/>
            <person name="Han C."/>
            <person name="Larimer F."/>
            <person name="Land M."/>
            <person name="Hauser L."/>
            <person name="Kyrpides N."/>
            <person name="Ivanova N."/>
            <person name="Marx C.J."/>
            <person name="Richardson P."/>
        </authorList>
    </citation>
    <scope>NUCLEOTIDE SEQUENCE [LARGE SCALE GENOMIC DNA]</scope>
    <source>
        <strain evidence="2">LMG 21967 / CNCM I-2342 / ORS 2060</strain>
    </source>
</reference>
<evidence type="ECO:0000313" key="2">
    <source>
        <dbReference type="Proteomes" id="UP000008207"/>
    </source>
</evidence>
<proteinExistence type="predicted"/>
<dbReference type="KEGG" id="mno:Mnod_5647"/>
<gene>
    <name evidence="1" type="ordered locus">Mnod_5647</name>
</gene>
<dbReference type="STRING" id="460265.Mnod_5647"/>
<protein>
    <submittedName>
        <fullName evidence="1">Uncharacterized protein</fullName>
    </submittedName>
</protein>
<evidence type="ECO:0000313" key="1">
    <source>
        <dbReference type="EMBL" id="ACL60487.1"/>
    </source>
</evidence>
<dbReference type="Proteomes" id="UP000008207">
    <property type="component" value="Chromosome"/>
</dbReference>